<dbReference type="ExpressionAtlas" id="A0A0Q3J714">
    <property type="expression patterns" value="baseline"/>
</dbReference>
<evidence type="ECO:0000313" key="3">
    <source>
        <dbReference type="EnsemblPlants" id="KQJ93896"/>
    </source>
</evidence>
<feature type="domain" description="NB-ARC" evidence="1">
    <location>
        <begin position="201"/>
        <end position="304"/>
    </location>
</feature>
<dbReference type="FunCoup" id="A0A0Q3J714">
    <property type="interactions" value="492"/>
</dbReference>
<dbReference type="EnsemblPlants" id="KQJ93896">
    <property type="protein sequence ID" value="KQJ93896"/>
    <property type="gene ID" value="BRADI_3g07315v3"/>
</dbReference>
<dbReference type="SUPFAM" id="SSF52540">
    <property type="entry name" value="P-loop containing nucleoside triphosphate hydrolases"/>
    <property type="match status" value="1"/>
</dbReference>
<proteinExistence type="predicted"/>
<dbReference type="PRINTS" id="PR00364">
    <property type="entry name" value="DISEASERSIST"/>
</dbReference>
<dbReference type="PANTHER" id="PTHR33377:SF102">
    <property type="entry name" value="OS02G0199200 PROTEIN"/>
    <property type="match status" value="1"/>
</dbReference>
<evidence type="ECO:0000313" key="4">
    <source>
        <dbReference type="Proteomes" id="UP000008810"/>
    </source>
</evidence>
<reference evidence="2" key="2">
    <citation type="submission" date="2017-06" db="EMBL/GenBank/DDBJ databases">
        <title>WGS assembly of Brachypodium distachyon.</title>
        <authorList>
            <consortium name="The International Brachypodium Initiative"/>
            <person name="Lucas S."/>
            <person name="Harmon-Smith M."/>
            <person name="Lail K."/>
            <person name="Tice H."/>
            <person name="Grimwood J."/>
            <person name="Bruce D."/>
            <person name="Barry K."/>
            <person name="Shu S."/>
            <person name="Lindquist E."/>
            <person name="Wang M."/>
            <person name="Pitluck S."/>
            <person name="Vogel J.P."/>
            <person name="Garvin D.F."/>
            <person name="Mockler T.C."/>
            <person name="Schmutz J."/>
            <person name="Rokhsar D."/>
            <person name="Bevan M.W."/>
        </authorList>
    </citation>
    <scope>NUCLEOTIDE SEQUENCE</scope>
    <source>
        <strain evidence="2">Bd21</strain>
    </source>
</reference>
<keyword evidence="4" id="KW-1185">Reference proteome</keyword>
<dbReference type="Gene3D" id="3.40.50.300">
    <property type="entry name" value="P-loop containing nucleotide triphosphate hydrolases"/>
    <property type="match status" value="1"/>
</dbReference>
<dbReference type="InParanoid" id="A0A0Q3J714"/>
<reference evidence="3" key="3">
    <citation type="submission" date="2018-08" db="UniProtKB">
        <authorList>
            <consortium name="EnsemblPlants"/>
        </authorList>
    </citation>
    <scope>IDENTIFICATION</scope>
    <source>
        <strain evidence="3">cv. Bd21</strain>
    </source>
</reference>
<dbReference type="OrthoDB" id="648973at2759"/>
<reference evidence="2 3" key="1">
    <citation type="journal article" date="2010" name="Nature">
        <title>Genome sequencing and analysis of the model grass Brachypodium distachyon.</title>
        <authorList>
            <consortium name="International Brachypodium Initiative"/>
        </authorList>
    </citation>
    <scope>NUCLEOTIDE SEQUENCE [LARGE SCALE GENOMIC DNA]</scope>
    <source>
        <strain evidence="2 3">Bd21</strain>
    </source>
</reference>
<organism evidence="2">
    <name type="scientific">Brachypodium distachyon</name>
    <name type="common">Purple false brome</name>
    <name type="synonym">Trachynia distachya</name>
    <dbReference type="NCBI Taxonomy" id="15368"/>
    <lineage>
        <taxon>Eukaryota</taxon>
        <taxon>Viridiplantae</taxon>
        <taxon>Streptophyta</taxon>
        <taxon>Embryophyta</taxon>
        <taxon>Tracheophyta</taxon>
        <taxon>Spermatophyta</taxon>
        <taxon>Magnoliopsida</taxon>
        <taxon>Liliopsida</taxon>
        <taxon>Poales</taxon>
        <taxon>Poaceae</taxon>
        <taxon>BOP clade</taxon>
        <taxon>Pooideae</taxon>
        <taxon>Stipodae</taxon>
        <taxon>Brachypodieae</taxon>
        <taxon>Brachypodium</taxon>
    </lineage>
</organism>
<accession>A0A0Q3J714</accession>
<evidence type="ECO:0000259" key="1">
    <source>
        <dbReference type="Pfam" id="PF00931"/>
    </source>
</evidence>
<dbReference type="AlphaFoldDB" id="A0A0Q3J714"/>
<protein>
    <recommendedName>
        <fullName evidence="1">NB-ARC domain-containing protein</fullName>
    </recommendedName>
</protein>
<evidence type="ECO:0000313" key="2">
    <source>
        <dbReference type="EMBL" id="KQJ93896.1"/>
    </source>
</evidence>
<dbReference type="InterPro" id="IPR027417">
    <property type="entry name" value="P-loop_NTPase"/>
</dbReference>
<dbReference type="Gramene" id="KQJ93896">
    <property type="protein sequence ID" value="KQJ93896"/>
    <property type="gene ID" value="BRADI_3g07315v3"/>
</dbReference>
<dbReference type="Pfam" id="PF00931">
    <property type="entry name" value="NB-ARC"/>
    <property type="match status" value="1"/>
</dbReference>
<dbReference type="EMBL" id="CM000882">
    <property type="protein sequence ID" value="KQJ93896.1"/>
    <property type="molecule type" value="Genomic_DNA"/>
</dbReference>
<sequence>MASEAIVSGVVGDMVGRAMSLLAGQLGQDQQRGPSCAGYGACSAVDAAGARRITSRALLAWLADLADAAHRGRHLLDAASRGDDEDGGSSGHADDAAKQVMSRSFSLPSSFNAAKRLRMAAGRLLSGAGHELDAVLADLEGFAGDIMEFVMLLQCCPPALHRPLLATGIYADSHMFGRHAERRRVLEFLLHNDEDGDRCSPNLGVLTVVGRAGLGKTTLVQNVCKEPAVLARFSLIMVLDFHCMSLMAAPGETALFLRSLFAASGTPNPNAINNVSDEQQLRLQLLEHKLRGERFLAVFDNVDARRRPVLDAILPALRRGGSLGTAEQQIILRPLPLEEYWFFFKAHAFDAGDVDVDPQMAAAGQAIAKRLRLRGSFFGGKIVGAILRTRPDPRVWRRLLSSIADLPCLDNGGYIAAAAGNLLPPHVTVQGVSVSGSPLRGLVGLQDASLSSSPLPPTDDGDLSVFPSYSLYYTAHCTIDTESNQ</sequence>
<dbReference type="GO" id="GO:0043531">
    <property type="term" value="F:ADP binding"/>
    <property type="evidence" value="ECO:0007669"/>
    <property type="project" value="InterPro"/>
</dbReference>
<name>A0A0Q3J714_BRADI</name>
<dbReference type="Proteomes" id="UP000008810">
    <property type="component" value="Chromosome 3"/>
</dbReference>
<dbReference type="PANTHER" id="PTHR33377">
    <property type="entry name" value="OS10G0134700 PROTEIN-RELATED"/>
    <property type="match status" value="1"/>
</dbReference>
<dbReference type="InterPro" id="IPR002182">
    <property type="entry name" value="NB-ARC"/>
</dbReference>
<gene>
    <name evidence="2" type="ORF">BRADI_3g07315v3</name>
</gene>